<dbReference type="AlphaFoldDB" id="A0A1H8N3S6"/>
<evidence type="ECO:0000259" key="1">
    <source>
        <dbReference type="Pfam" id="PF07007"/>
    </source>
</evidence>
<sequence length="134" mass="15368">MSLRRENSHKFLLAVVGALLISCVPLLTFAQSKRPSDSTPCKDAVSQRQMNACWSAAASDADQALRLELDKNREEQTLHDAQRHWAQYRDLQCKLEAKQSEGKPTQIMEESICLWRITQARAKELHQLRAMRPH</sequence>
<evidence type="ECO:0000313" key="2">
    <source>
        <dbReference type="EMBL" id="SEO24291.1"/>
    </source>
</evidence>
<gene>
    <name evidence="2" type="ORF">SAMN05216404_11514</name>
</gene>
<reference evidence="2 3" key="1">
    <citation type="submission" date="2016-10" db="EMBL/GenBank/DDBJ databases">
        <authorList>
            <person name="de Groot N.N."/>
        </authorList>
    </citation>
    <scope>NUCLEOTIDE SEQUENCE [LARGE SCALE GENOMIC DNA]</scope>
    <source>
        <strain evidence="2 3">Nl18</strain>
    </source>
</reference>
<dbReference type="Proteomes" id="UP000183898">
    <property type="component" value="Unassembled WGS sequence"/>
</dbReference>
<name>A0A1H8N3S6_9PROT</name>
<feature type="domain" description="Lysozyme inhibitor LprI-like N-terminal" evidence="1">
    <location>
        <begin position="41"/>
        <end position="125"/>
    </location>
</feature>
<organism evidence="2 3">
    <name type="scientific">Nitrosospira multiformis</name>
    <dbReference type="NCBI Taxonomy" id="1231"/>
    <lineage>
        <taxon>Bacteria</taxon>
        <taxon>Pseudomonadati</taxon>
        <taxon>Pseudomonadota</taxon>
        <taxon>Betaproteobacteria</taxon>
        <taxon>Nitrosomonadales</taxon>
        <taxon>Nitrosomonadaceae</taxon>
        <taxon>Nitrosospira</taxon>
    </lineage>
</organism>
<dbReference type="RefSeq" id="WP_074748698.1">
    <property type="nucleotide sequence ID" value="NZ_FOCT01000015.1"/>
</dbReference>
<dbReference type="InterPro" id="IPR009739">
    <property type="entry name" value="LprI-like_N"/>
</dbReference>
<dbReference type="PROSITE" id="PS51257">
    <property type="entry name" value="PROKAR_LIPOPROTEIN"/>
    <property type="match status" value="1"/>
</dbReference>
<dbReference type="Gene3D" id="1.20.1270.180">
    <property type="match status" value="1"/>
</dbReference>
<dbReference type="Pfam" id="PF07007">
    <property type="entry name" value="LprI"/>
    <property type="match status" value="1"/>
</dbReference>
<evidence type="ECO:0000313" key="3">
    <source>
        <dbReference type="Proteomes" id="UP000183898"/>
    </source>
</evidence>
<proteinExistence type="predicted"/>
<dbReference type="EMBL" id="FOCT01000015">
    <property type="protein sequence ID" value="SEO24291.1"/>
    <property type="molecule type" value="Genomic_DNA"/>
</dbReference>
<protein>
    <submittedName>
        <fullName evidence="2">Uncharacterized conserved protein YecT, DUF1311 family</fullName>
    </submittedName>
</protein>
<accession>A0A1H8N3S6</accession>